<evidence type="ECO:0000313" key="3">
    <source>
        <dbReference type="Proteomes" id="UP000242381"/>
    </source>
</evidence>
<dbReference type="VEuPathDB" id="FungiDB:BCV72DRAFT_208957"/>
<reference evidence="2 3" key="1">
    <citation type="journal article" date="2016" name="Proc. Natl. Acad. Sci. U.S.A.">
        <title>Lipid metabolic changes in an early divergent fungus govern the establishment of a mutualistic symbiosis with endobacteria.</title>
        <authorList>
            <person name="Lastovetsky O.A."/>
            <person name="Gaspar M.L."/>
            <person name="Mondo S.J."/>
            <person name="LaButti K.M."/>
            <person name="Sandor L."/>
            <person name="Grigoriev I.V."/>
            <person name="Henry S.A."/>
            <person name="Pawlowska T.E."/>
        </authorList>
    </citation>
    <scope>NUCLEOTIDE SEQUENCE [LARGE SCALE GENOMIC DNA]</scope>
    <source>
        <strain evidence="2 3">ATCC 11559</strain>
    </source>
</reference>
<dbReference type="Proteomes" id="UP000242381">
    <property type="component" value="Unassembled WGS sequence"/>
</dbReference>
<feature type="compositionally biased region" description="Basic and acidic residues" evidence="1">
    <location>
        <begin position="13"/>
        <end position="23"/>
    </location>
</feature>
<evidence type="ECO:0008006" key="4">
    <source>
        <dbReference type="Google" id="ProtNLM"/>
    </source>
</evidence>
<proteinExistence type="predicted"/>
<protein>
    <recommendedName>
        <fullName evidence="4">Ubiquitin-like domain-containing protein</fullName>
    </recommendedName>
</protein>
<feature type="region of interest" description="Disordered" evidence="1">
    <location>
        <begin position="1"/>
        <end position="26"/>
    </location>
</feature>
<sequence>MNSFSSFLNFKRSPTERGHHKSDNYTNQADNAITISFEDTYYDVDFGQLSMNQLTVADLKERCKRITGVPLAIMNLKVSGGKFTISFPLPF</sequence>
<dbReference type="EMBL" id="KV921327">
    <property type="protein sequence ID" value="ORE18574.1"/>
    <property type="molecule type" value="Genomic_DNA"/>
</dbReference>
<evidence type="ECO:0000256" key="1">
    <source>
        <dbReference type="SAM" id="MobiDB-lite"/>
    </source>
</evidence>
<name>A0A1X0S2V4_RHIZD</name>
<dbReference type="AlphaFoldDB" id="A0A1X0S2V4"/>
<dbReference type="Gene3D" id="3.10.20.90">
    <property type="entry name" value="Phosphatidylinositol 3-kinase Catalytic Subunit, Chain A, domain 1"/>
    <property type="match status" value="1"/>
</dbReference>
<evidence type="ECO:0000313" key="2">
    <source>
        <dbReference type="EMBL" id="ORE18574.1"/>
    </source>
</evidence>
<dbReference type="OMA" id="PTERGHH"/>
<gene>
    <name evidence="2" type="ORF">BCV71DRAFT_179262</name>
</gene>
<accession>A0A1X0S2V4</accession>
<organism evidence="2 3">
    <name type="scientific">Rhizopus microsporus</name>
    <dbReference type="NCBI Taxonomy" id="58291"/>
    <lineage>
        <taxon>Eukaryota</taxon>
        <taxon>Fungi</taxon>
        <taxon>Fungi incertae sedis</taxon>
        <taxon>Mucoromycota</taxon>
        <taxon>Mucoromycotina</taxon>
        <taxon>Mucoromycetes</taxon>
        <taxon>Mucorales</taxon>
        <taxon>Mucorineae</taxon>
        <taxon>Rhizopodaceae</taxon>
        <taxon>Rhizopus</taxon>
    </lineage>
</organism>